<evidence type="ECO:0008006" key="4">
    <source>
        <dbReference type="Google" id="ProtNLM"/>
    </source>
</evidence>
<feature type="transmembrane region" description="Helical" evidence="1">
    <location>
        <begin position="204"/>
        <end position="222"/>
    </location>
</feature>
<feature type="transmembrane region" description="Helical" evidence="1">
    <location>
        <begin position="179"/>
        <end position="197"/>
    </location>
</feature>
<evidence type="ECO:0000313" key="3">
    <source>
        <dbReference type="Proteomes" id="UP000001175"/>
    </source>
</evidence>
<feature type="transmembrane region" description="Helical" evidence="1">
    <location>
        <begin position="142"/>
        <end position="159"/>
    </location>
</feature>
<evidence type="ECO:0000313" key="2">
    <source>
        <dbReference type="EMBL" id="BAD79523.1"/>
    </source>
</evidence>
<dbReference type="KEGG" id="syc:syc1333_d"/>
<keyword evidence="1" id="KW-0812">Transmembrane</keyword>
<dbReference type="AlphaFoldDB" id="A0A0H3K5T2"/>
<reference evidence="2 3" key="1">
    <citation type="journal article" date="2007" name="Photosyn. Res.">
        <title>Complete nucleotide sequence of the freshwater unicellular cyanobacterium Synechococcus elongatus PCC 6301 chromosome: gene content and organization.</title>
        <authorList>
            <person name="Sugita C."/>
            <person name="Ogata K."/>
            <person name="Shikata M."/>
            <person name="Jikuya H."/>
            <person name="Takano J."/>
            <person name="Furumichi M."/>
            <person name="Kanehisa M."/>
            <person name="Omata T."/>
            <person name="Sugiura M."/>
            <person name="Sugita M."/>
        </authorList>
    </citation>
    <scope>NUCLEOTIDE SEQUENCE [LARGE SCALE GENOMIC DNA]</scope>
    <source>
        <strain evidence="3">ATCC 27144 / PCC 6301 / SAUG 1402/1</strain>
    </source>
</reference>
<accession>A0A0H3K5T2</accession>
<dbReference type="PANTHER" id="PTHR36832:SF1">
    <property type="entry name" value="SLR1174 PROTEIN"/>
    <property type="match status" value="1"/>
</dbReference>
<name>A0A0H3K5T2_SYNP6</name>
<dbReference type="InterPro" id="IPR010390">
    <property type="entry name" value="ABC-2_transporter-like"/>
</dbReference>
<dbReference type="EMBL" id="AP008231">
    <property type="protein sequence ID" value="BAD79523.1"/>
    <property type="molecule type" value="Genomic_DNA"/>
</dbReference>
<dbReference type="RefSeq" id="WP_011243645.1">
    <property type="nucleotide sequence ID" value="NC_006576.1"/>
</dbReference>
<keyword evidence="1" id="KW-1133">Transmembrane helix</keyword>
<feature type="transmembrane region" description="Helical" evidence="1">
    <location>
        <begin position="228"/>
        <end position="250"/>
    </location>
</feature>
<protein>
    <recommendedName>
        <fullName evidence="4">Multidrug ABC transporter permease</fullName>
    </recommendedName>
</protein>
<dbReference type="PANTHER" id="PTHR36832">
    <property type="entry name" value="SLR1174 PROTEIN-RELATED"/>
    <property type="match status" value="1"/>
</dbReference>
<sequence length="262" mass="30536">MNRGWRVPATLFKTYYDYMVEYRAELILWVLSGSLPLIMMGVWDEAVRSGDFGLSTQAVVQYFLAVFLTRQLTVVWVIWEFEKEVVKGQLSFRLLQPLDPGWHHFYSHLAERSARLPFIVLLLGLAIWLYPAAWVMPSLWRLLLFLVAIAAAFCLRFLIQYTFAMLSFWIERASALEQFWFLAYLFLSGMVAPLSVFPESMQAILLWTPFPYLIYFPVAILLDLPVAIAPGFAILASWMGLFWVLNRWLWRRGLRHYSAMGA</sequence>
<organism evidence="2 3">
    <name type="scientific">Synechococcus sp. (strain ATCC 27144 / PCC 6301 / SAUG 1402/1)</name>
    <name type="common">Anacystis nidulans</name>
    <dbReference type="NCBI Taxonomy" id="269084"/>
    <lineage>
        <taxon>Bacteria</taxon>
        <taxon>Bacillati</taxon>
        <taxon>Cyanobacteriota</taxon>
        <taxon>Cyanophyceae</taxon>
        <taxon>Synechococcales</taxon>
        <taxon>Synechococcaceae</taxon>
        <taxon>Synechococcus</taxon>
    </lineage>
</organism>
<dbReference type="Pfam" id="PF06182">
    <property type="entry name" value="ABC2_membrane_6"/>
    <property type="match status" value="1"/>
</dbReference>
<dbReference type="eggNOG" id="COG4587">
    <property type="taxonomic scope" value="Bacteria"/>
</dbReference>
<feature type="transmembrane region" description="Helical" evidence="1">
    <location>
        <begin position="26"/>
        <end position="47"/>
    </location>
</feature>
<proteinExistence type="predicted"/>
<feature type="transmembrane region" description="Helical" evidence="1">
    <location>
        <begin position="116"/>
        <end position="135"/>
    </location>
</feature>
<keyword evidence="1" id="KW-0472">Membrane</keyword>
<dbReference type="Proteomes" id="UP000001175">
    <property type="component" value="Chromosome"/>
</dbReference>
<evidence type="ECO:0000256" key="1">
    <source>
        <dbReference type="SAM" id="Phobius"/>
    </source>
</evidence>
<gene>
    <name evidence="2" type="ordered locus">syc1333_d</name>
</gene>